<reference evidence="2" key="1">
    <citation type="submission" date="2019-09" db="EMBL/GenBank/DDBJ databases">
        <authorList>
            <person name="Chandra G."/>
            <person name="Truman W A."/>
        </authorList>
    </citation>
    <scope>NUCLEOTIDE SEQUENCE [LARGE SCALE GENOMIC DNA]</scope>
    <source>
        <strain evidence="2">PS652</strain>
    </source>
</reference>
<reference evidence="1 3" key="2">
    <citation type="submission" date="2024-03" db="EMBL/GenBank/DDBJ databases">
        <authorList>
            <person name="Alaster D. Moffat"/>
            <person name="Govind Chandra"/>
            <person name="Andrew W. Truman"/>
        </authorList>
    </citation>
    <scope>NUCLEOTIDE SEQUENCE [LARGE SCALE GENOMIC DNA]</scope>
    <source>
        <strain evidence="1">PS652</strain>
    </source>
</reference>
<evidence type="ECO:0000313" key="3">
    <source>
        <dbReference type="Proteomes" id="UP000326595"/>
    </source>
</evidence>
<dbReference type="RefSeq" id="WP_038995762.1">
    <property type="nucleotide sequence ID" value="NZ_OZ024668.1"/>
</dbReference>
<dbReference type="AlphaFoldDB" id="A0A5E6TUJ3"/>
<sequence length="128" mass="13842">MLDEQGAIDPRESFTAAVQAELDGFTFLGNGRCEIKSKEGERAGPNFVESAIQQYKSFKLVSAAGSGTFMVRLDYSGGSDKNLHYVEVTPSVSSESFNIRSVSMKNLRGLFAAGKSSTNLNFAVYGRP</sequence>
<dbReference type="Proteomes" id="UP000326595">
    <property type="component" value="Chromosome"/>
</dbReference>
<gene>
    <name evidence="1" type="ORF">PS652_02635</name>
    <name evidence="2" type="ORF">PS652_03094</name>
</gene>
<organism evidence="2">
    <name type="scientific">Pseudomonas fluorescens</name>
    <dbReference type="NCBI Taxonomy" id="294"/>
    <lineage>
        <taxon>Bacteria</taxon>
        <taxon>Pseudomonadati</taxon>
        <taxon>Pseudomonadota</taxon>
        <taxon>Gammaproteobacteria</taxon>
        <taxon>Pseudomonadales</taxon>
        <taxon>Pseudomonadaceae</taxon>
        <taxon>Pseudomonas</taxon>
    </lineage>
</organism>
<evidence type="ECO:0000313" key="2">
    <source>
        <dbReference type="EMBL" id="VVM97091.1"/>
    </source>
</evidence>
<name>A0A5E6TUJ3_PSEFL</name>
<evidence type="ECO:0000313" key="1">
    <source>
        <dbReference type="EMBL" id="CAK9889804.1"/>
    </source>
</evidence>
<dbReference type="EMBL" id="CABVHG010000017">
    <property type="protein sequence ID" value="VVM97091.1"/>
    <property type="molecule type" value="Genomic_DNA"/>
</dbReference>
<dbReference type="EMBL" id="OZ024668">
    <property type="protein sequence ID" value="CAK9889804.1"/>
    <property type="molecule type" value="Genomic_DNA"/>
</dbReference>
<accession>A0A5E6TUJ3</accession>
<protein>
    <submittedName>
        <fullName evidence="2">Uncharacterized protein</fullName>
    </submittedName>
</protein>
<proteinExistence type="predicted"/>